<keyword evidence="1" id="KW-0548">Nucleotidyltransferase</keyword>
<keyword evidence="2" id="KW-1185">Reference proteome</keyword>
<reference evidence="2" key="1">
    <citation type="journal article" date="2023" name="Hortic. Res.">
        <title>A chromosome-level phased genome enabling allele-level studies in sweet orange: a case study on citrus Huanglongbing tolerance.</title>
        <authorList>
            <person name="Wu B."/>
            <person name="Yu Q."/>
            <person name="Deng Z."/>
            <person name="Duan Y."/>
            <person name="Luo F."/>
            <person name="Gmitter F. Jr."/>
        </authorList>
    </citation>
    <scope>NUCLEOTIDE SEQUENCE [LARGE SCALE GENOMIC DNA]</scope>
    <source>
        <strain evidence="2">cv. Valencia</strain>
    </source>
</reference>
<evidence type="ECO:0000313" key="2">
    <source>
        <dbReference type="Proteomes" id="UP000829398"/>
    </source>
</evidence>
<keyword evidence="1" id="KW-0695">RNA-directed DNA polymerase</keyword>
<organism evidence="1 2">
    <name type="scientific">Citrus sinensis</name>
    <name type="common">Sweet orange</name>
    <name type="synonym">Citrus aurantium var. sinensis</name>
    <dbReference type="NCBI Taxonomy" id="2711"/>
    <lineage>
        <taxon>Eukaryota</taxon>
        <taxon>Viridiplantae</taxon>
        <taxon>Streptophyta</taxon>
        <taxon>Embryophyta</taxon>
        <taxon>Tracheophyta</taxon>
        <taxon>Spermatophyta</taxon>
        <taxon>Magnoliopsida</taxon>
        <taxon>eudicotyledons</taxon>
        <taxon>Gunneridae</taxon>
        <taxon>Pentapetalae</taxon>
        <taxon>rosids</taxon>
        <taxon>malvids</taxon>
        <taxon>Sapindales</taxon>
        <taxon>Rutaceae</taxon>
        <taxon>Aurantioideae</taxon>
        <taxon>Citrus</taxon>
    </lineage>
</organism>
<keyword evidence="1" id="KW-0808">Transferase</keyword>
<gene>
    <name evidence="1" type="ORF">KPL71_025979</name>
</gene>
<comment type="caution">
    <text evidence="1">The sequence shown here is derived from an EMBL/GenBank/DDBJ whole genome shotgun (WGS) entry which is preliminary data.</text>
</comment>
<sequence>MRIISWNVRGLGKNRTFREAQEVIREHKPQILFLCETKMTVQQMKKKSEQLCFPSCFAVGREGMGGGLAMLWSSDVTVDIKSYSFHHVDAVVHSENGSLWRCTGIYGHPEAVQKRNTWKLLKRLVDLSSLPWLCFGDFNEVLNTNEKIGGNERNVSMITDFREAIRECDLRDVGCTGYPFTWSNRRFGVDLIEERLDRFLCNRGWGNYFQEKTTLNLVSWCSDHHPILMEVVEKGKEGRFFKRTFHRAHYEDFWSSYEKCKEIVKHEWKDTSCWSKGNPVDLFKKKSKEALADLKLWSNNEFKGRQKKLMQLKDKLKMIKEDSSHHDSGDEIRKTERQIDNILLDEEIYWKQRSRADWLREGDKNTKFFHSKASARKKKNRIVGLEDERGIWNENPEDVQSMFCEYFTSIFTTTDPSLAHLNAALTNLPQRITREMNMSLEQKFTEEEISTALAQMCPTKAPGPDGLSAAFFQKHWSSVKEGVITTCLHILNEGGSVAPLNHNYIALIPKVRNPRKVTEFRHISLCNVIYRIVAKVLANRLKQVLDEIISPNQSAFIPNRLITDNVIIGYECLNKIRQSRGKRNVVALKLDISKAYDRMEWCFVEKAMHQLGFSAKWVNLIMNCISTASFSVLINGVPTGLIYPQRGLRQGCPLSPYLFIICVEAFLNLISQAERRKQIQGLSFSKNLSVSHLLFADDSLIFVRASIEDCRNLKQIFDVYAAASVPAYAMSVFKVPLSICEDIQKAIARFWWGGSEKHKSIHWARWERLCCAKKRGALGFREFSSFNQALIAKQGWRVLQNLEILLSKILKARYFKHSNFMEAKLGSKPSFVWRSILWGRQVLCKGSRWTIGDGEKVYIYKSNWIPKPETLKPGSPQTLPPCAVVAELIRNHQWKEEVIAQHFMKDEAATILSIPLPKSPQPDQLIWHYDKHGNYSVKSGYQIALKLKFTETASSSDNSKTHWDVIWAKEIPEKIKVFMWRSAQNLLPAAHNLWQRKIIKEPVCWRCQKENEDIFHALMRCKHAEKVWKLTNYYQHIKCLARQDMLSVLQELATNRRKEDVELIIVLCWSIWYSRNILLFKGKREDPHLSVARAIGILDSYRRIKTPADQTIPRDQSCNQQAWTPPPNGWFKVNVDAAIKLSDQTAGLGVIIRDSGGKAVAAAVQKVSFEGDVAFMEAAAVNLGIQVAQNAKFLPIIVESDSKEVVDLARNRKGCLSEIFWQISAIQASLKSLNQSQIQHVSRACNCSCFSSFSSEL</sequence>
<dbReference type="Proteomes" id="UP000829398">
    <property type="component" value="Chromosome 9"/>
</dbReference>
<name>A0ACB8HXX8_CITSI</name>
<accession>A0ACB8HXX8</accession>
<proteinExistence type="predicted"/>
<protein>
    <submittedName>
        <fullName evidence="1">Reverse transcriptase domain-containing protein</fullName>
    </submittedName>
</protein>
<evidence type="ECO:0000313" key="1">
    <source>
        <dbReference type="EMBL" id="KAH9679101.1"/>
    </source>
</evidence>
<dbReference type="EMBL" id="CM039178">
    <property type="protein sequence ID" value="KAH9679101.1"/>
    <property type="molecule type" value="Genomic_DNA"/>
</dbReference>